<feature type="region of interest" description="Disordered" evidence="1">
    <location>
        <begin position="1"/>
        <end position="41"/>
    </location>
</feature>
<protein>
    <submittedName>
        <fullName evidence="2">Uncharacterized protein</fullName>
    </submittedName>
</protein>
<reference evidence="2" key="1">
    <citation type="submission" date="2019-12" db="EMBL/GenBank/DDBJ databases">
        <title>Genome sequencing and annotation of Brassica cretica.</title>
        <authorList>
            <person name="Studholme D.J."/>
            <person name="Sarris P."/>
        </authorList>
    </citation>
    <scope>NUCLEOTIDE SEQUENCE</scope>
    <source>
        <strain evidence="2">PFS-109/04</strain>
        <tissue evidence="2">Leaf</tissue>
    </source>
</reference>
<dbReference type="EMBL" id="QGKX02001290">
    <property type="protein sequence ID" value="KAF3539899.1"/>
    <property type="molecule type" value="Genomic_DNA"/>
</dbReference>
<evidence type="ECO:0000313" key="3">
    <source>
        <dbReference type="Proteomes" id="UP000712600"/>
    </source>
</evidence>
<dbReference type="Proteomes" id="UP000712600">
    <property type="component" value="Unassembled WGS sequence"/>
</dbReference>
<organism evidence="2 3">
    <name type="scientific">Brassica cretica</name>
    <name type="common">Mustard</name>
    <dbReference type="NCBI Taxonomy" id="69181"/>
    <lineage>
        <taxon>Eukaryota</taxon>
        <taxon>Viridiplantae</taxon>
        <taxon>Streptophyta</taxon>
        <taxon>Embryophyta</taxon>
        <taxon>Tracheophyta</taxon>
        <taxon>Spermatophyta</taxon>
        <taxon>Magnoliopsida</taxon>
        <taxon>eudicotyledons</taxon>
        <taxon>Gunneridae</taxon>
        <taxon>Pentapetalae</taxon>
        <taxon>rosids</taxon>
        <taxon>malvids</taxon>
        <taxon>Brassicales</taxon>
        <taxon>Brassicaceae</taxon>
        <taxon>Brassiceae</taxon>
        <taxon>Brassica</taxon>
    </lineage>
</organism>
<name>A0A8S9QB64_BRACR</name>
<feature type="compositionally biased region" description="Polar residues" evidence="1">
    <location>
        <begin position="29"/>
        <end position="41"/>
    </location>
</feature>
<evidence type="ECO:0000313" key="2">
    <source>
        <dbReference type="EMBL" id="KAF3539899.1"/>
    </source>
</evidence>
<feature type="region of interest" description="Disordered" evidence="1">
    <location>
        <begin position="80"/>
        <end position="132"/>
    </location>
</feature>
<feature type="compositionally biased region" description="Basic and acidic residues" evidence="1">
    <location>
        <begin position="80"/>
        <end position="94"/>
    </location>
</feature>
<dbReference type="AlphaFoldDB" id="A0A8S9QB64"/>
<proteinExistence type="predicted"/>
<accession>A0A8S9QB64</accession>
<feature type="compositionally biased region" description="Basic and acidic residues" evidence="1">
    <location>
        <begin position="18"/>
        <end position="28"/>
    </location>
</feature>
<sequence>MAWTSIPDRTGARVWNRPGERQPADDLTRTQSTRPISLTPLAQTREEVTELRGMVSTLIDKSRNQDTAYQTISNRLDQAERELAEHRANSRERNQQPSGPSRGMPNPLNLRDFSTPEFPIARSGHYMGQNLQ</sequence>
<comment type="caution">
    <text evidence="2">The sequence shown here is derived from an EMBL/GenBank/DDBJ whole genome shotgun (WGS) entry which is preliminary data.</text>
</comment>
<gene>
    <name evidence="2" type="ORF">F2Q69_00022103</name>
</gene>
<evidence type="ECO:0000256" key="1">
    <source>
        <dbReference type="SAM" id="MobiDB-lite"/>
    </source>
</evidence>